<evidence type="ECO:0000313" key="2">
    <source>
        <dbReference type="EMBL" id="KAF2188062.1"/>
    </source>
</evidence>
<dbReference type="Proteomes" id="UP000800200">
    <property type="component" value="Unassembled WGS sequence"/>
</dbReference>
<feature type="compositionally biased region" description="Polar residues" evidence="1">
    <location>
        <begin position="168"/>
        <end position="181"/>
    </location>
</feature>
<evidence type="ECO:0000256" key="1">
    <source>
        <dbReference type="SAM" id="MobiDB-lite"/>
    </source>
</evidence>
<feature type="compositionally biased region" description="Basic and acidic residues" evidence="1">
    <location>
        <begin position="121"/>
        <end position="164"/>
    </location>
</feature>
<dbReference type="AlphaFoldDB" id="A0A6A6EB82"/>
<feature type="compositionally biased region" description="Polar residues" evidence="1">
    <location>
        <begin position="190"/>
        <end position="203"/>
    </location>
</feature>
<feature type="compositionally biased region" description="Polar residues" evidence="1">
    <location>
        <begin position="1"/>
        <end position="17"/>
    </location>
</feature>
<keyword evidence="3" id="KW-1185">Reference proteome</keyword>
<organism evidence="2 3">
    <name type="scientific">Zopfia rhizophila CBS 207.26</name>
    <dbReference type="NCBI Taxonomy" id="1314779"/>
    <lineage>
        <taxon>Eukaryota</taxon>
        <taxon>Fungi</taxon>
        <taxon>Dikarya</taxon>
        <taxon>Ascomycota</taxon>
        <taxon>Pezizomycotina</taxon>
        <taxon>Dothideomycetes</taxon>
        <taxon>Dothideomycetes incertae sedis</taxon>
        <taxon>Zopfiaceae</taxon>
        <taxon>Zopfia</taxon>
    </lineage>
</organism>
<proteinExistence type="predicted"/>
<evidence type="ECO:0000313" key="3">
    <source>
        <dbReference type="Proteomes" id="UP000800200"/>
    </source>
</evidence>
<sequence length="233" mass="26245">MREFSVESTGGESNDSVLEQDELCDNVGIRNQPCSTRKRKYVLFANTITSAEMLGSAFTPALERLLFSKKRLAQPQAESPSLSPVRIPTSTTLKPQARGRYLSPLESAIIQMLVTQSISSSERREDYHQDVHPDSERGEDKSNSSDSEARESSEDEINRTDDVPSRASEATLQPHNPSNRWFQERRHGSSRISPKPQRQNTIPTRPLRKLKSLSSRHLSGPKRPGLVPLKYTF</sequence>
<accession>A0A6A6EB82</accession>
<reference evidence="2" key="1">
    <citation type="journal article" date="2020" name="Stud. Mycol.">
        <title>101 Dothideomycetes genomes: a test case for predicting lifestyles and emergence of pathogens.</title>
        <authorList>
            <person name="Haridas S."/>
            <person name="Albert R."/>
            <person name="Binder M."/>
            <person name="Bloem J."/>
            <person name="Labutti K."/>
            <person name="Salamov A."/>
            <person name="Andreopoulos B."/>
            <person name="Baker S."/>
            <person name="Barry K."/>
            <person name="Bills G."/>
            <person name="Bluhm B."/>
            <person name="Cannon C."/>
            <person name="Castanera R."/>
            <person name="Culley D."/>
            <person name="Daum C."/>
            <person name="Ezra D."/>
            <person name="Gonzalez J."/>
            <person name="Henrissat B."/>
            <person name="Kuo A."/>
            <person name="Liang C."/>
            <person name="Lipzen A."/>
            <person name="Lutzoni F."/>
            <person name="Magnuson J."/>
            <person name="Mondo S."/>
            <person name="Nolan M."/>
            <person name="Ohm R."/>
            <person name="Pangilinan J."/>
            <person name="Park H.-J."/>
            <person name="Ramirez L."/>
            <person name="Alfaro M."/>
            <person name="Sun H."/>
            <person name="Tritt A."/>
            <person name="Yoshinaga Y."/>
            <person name="Zwiers L.-H."/>
            <person name="Turgeon B."/>
            <person name="Goodwin S."/>
            <person name="Spatafora J."/>
            <person name="Crous P."/>
            <person name="Grigoriev I."/>
        </authorList>
    </citation>
    <scope>NUCLEOTIDE SEQUENCE</scope>
    <source>
        <strain evidence="2">CBS 207.26</strain>
    </source>
</reference>
<protein>
    <submittedName>
        <fullName evidence="2">Uncharacterized protein</fullName>
    </submittedName>
</protein>
<gene>
    <name evidence="2" type="ORF">K469DRAFT_685383</name>
</gene>
<feature type="region of interest" description="Disordered" evidence="1">
    <location>
        <begin position="1"/>
        <end position="20"/>
    </location>
</feature>
<name>A0A6A6EB82_9PEZI</name>
<dbReference type="EMBL" id="ML994625">
    <property type="protein sequence ID" value="KAF2188062.1"/>
    <property type="molecule type" value="Genomic_DNA"/>
</dbReference>
<feature type="region of interest" description="Disordered" evidence="1">
    <location>
        <begin position="117"/>
        <end position="233"/>
    </location>
</feature>